<dbReference type="InterPro" id="IPR036865">
    <property type="entry name" value="CRAL-TRIO_dom_sf"/>
</dbReference>
<dbReference type="STRING" id="4999.A0A1Y1UAI2"/>
<dbReference type="CDD" id="cd00170">
    <property type="entry name" value="SEC14"/>
    <property type="match status" value="1"/>
</dbReference>
<feature type="region of interest" description="Disordered" evidence="1">
    <location>
        <begin position="375"/>
        <end position="395"/>
    </location>
</feature>
<reference evidence="3 4" key="1">
    <citation type="submission" date="2017-03" db="EMBL/GenBank/DDBJ databases">
        <title>Widespread Adenine N6-methylation of Active Genes in Fungi.</title>
        <authorList>
            <consortium name="DOE Joint Genome Institute"/>
            <person name="Mondo S.J."/>
            <person name="Dannebaum R.O."/>
            <person name="Kuo R.C."/>
            <person name="Louie K.B."/>
            <person name="Bewick A.J."/>
            <person name="Labutti K."/>
            <person name="Haridas S."/>
            <person name="Kuo A."/>
            <person name="Salamov A."/>
            <person name="Ahrendt S.R."/>
            <person name="Lau R."/>
            <person name="Bowen B.P."/>
            <person name="Lipzen A."/>
            <person name="Sullivan W."/>
            <person name="Andreopoulos W.B."/>
            <person name="Clum A."/>
            <person name="Lindquist E."/>
            <person name="Daum C."/>
            <person name="Northen T.R."/>
            <person name="Ramamoorthy G."/>
            <person name="Schmitz R.J."/>
            <person name="Gryganskyi A."/>
            <person name="Culley D."/>
            <person name="Magnuson J."/>
            <person name="James T.Y."/>
            <person name="O'Malley M.A."/>
            <person name="Stajich J.E."/>
            <person name="Spatafora J.W."/>
            <person name="Visel A."/>
            <person name="Grigoriev I.V."/>
        </authorList>
    </citation>
    <scope>NUCLEOTIDE SEQUENCE [LARGE SCALE GENOMIC DNA]</scope>
    <source>
        <strain evidence="3 4">NRRL Y-17943</strain>
    </source>
</reference>
<feature type="compositionally biased region" description="Polar residues" evidence="1">
    <location>
        <begin position="380"/>
        <end position="395"/>
    </location>
</feature>
<evidence type="ECO:0000256" key="1">
    <source>
        <dbReference type="SAM" id="MobiDB-lite"/>
    </source>
</evidence>
<feature type="compositionally biased region" description="Polar residues" evidence="1">
    <location>
        <begin position="522"/>
        <end position="536"/>
    </location>
</feature>
<gene>
    <name evidence="3" type="ORF">BD324DRAFT_603887</name>
</gene>
<dbReference type="EMBL" id="NBSH01000012">
    <property type="protein sequence ID" value="ORX35043.1"/>
    <property type="molecule type" value="Genomic_DNA"/>
</dbReference>
<sequence>MTTASSSTLRPFEKRFKASQKQYTDHLETTERLQAQLRLDADELGAQAGWDPATLQGVNAWLDDKACIFRFLKRNGYDERKAYSAILTALANRATHSLHQPLPSIPPYSTSPLFYLLPLPRFTDKVGRPIVILTAKEVKRDSHGSMQDLSQWIWWGAEMLRRTLRDHWVKGKWTDGKTKAEGGEGCVLIIDAGGSSYRNLEVELVPIFNVIGSKNFPGMIESAFVINAGWVQRSLWSILRPILPKPAVERISLVDKTKDMGEVFDLDRLPQIFGGRDPWKWAPEDNPVLAYYQSHALTPDKKASPCLQPGSLGSFSSTAEVFYTANNTPISSRRTSRRSSRVIDRSSIVMTKAEEAQGDRIDIVAALQQAGLVDNGKPQPVSQASTTTGPSRAMSTSSLIFPSAIERVKSLADFHLYLSPSRLAQIDGLSDISDDAPHHLELPAPIPHRMLRPAFLNPQIPITVNYAAARPLRPPLRTMGIPGHIAQDDHVRSYSTDLMRHHAKSLVKLDTDAAIARTKSTLGNDVNKSAQESQETVGEDEQPSPSDPADPELGSQPNVTHPISAFSRSSNPFYGYPAVRVSDINHPGQSAIVPQYPRRRKRDLVRTLLFLFLVRLQSWRVFTERSLGLHRLIRSTPAQRLASVTNPSQGLIMEARQNNSRAVSLRKKWDADWIWMGIVFVIMRGAWGRLISGPLEAVGLSGFRDFLGLH</sequence>
<dbReference type="OrthoDB" id="75724at2759"/>
<feature type="compositionally biased region" description="Polar residues" evidence="1">
    <location>
        <begin position="555"/>
        <end position="566"/>
    </location>
</feature>
<dbReference type="SUPFAM" id="SSF52087">
    <property type="entry name" value="CRAL/TRIO domain"/>
    <property type="match status" value="1"/>
</dbReference>
<proteinExistence type="predicted"/>
<dbReference type="InParanoid" id="A0A1Y1UAI2"/>
<protein>
    <recommendedName>
        <fullName evidence="2">CRAL-TRIO domain-containing protein</fullName>
    </recommendedName>
</protein>
<evidence type="ECO:0000313" key="3">
    <source>
        <dbReference type="EMBL" id="ORX35043.1"/>
    </source>
</evidence>
<accession>A0A1Y1UAI2</accession>
<dbReference type="Gene3D" id="3.40.525.10">
    <property type="entry name" value="CRAL-TRIO lipid binding domain"/>
    <property type="match status" value="1"/>
</dbReference>
<feature type="region of interest" description="Disordered" evidence="1">
    <location>
        <begin position="522"/>
        <end position="566"/>
    </location>
</feature>
<dbReference type="InterPro" id="IPR052432">
    <property type="entry name" value="PITP/CRAL-TRIO"/>
</dbReference>
<evidence type="ECO:0000259" key="2">
    <source>
        <dbReference type="PROSITE" id="PS50191"/>
    </source>
</evidence>
<dbReference type="Pfam" id="PF00650">
    <property type="entry name" value="CRAL_TRIO"/>
    <property type="match status" value="1"/>
</dbReference>
<comment type="caution">
    <text evidence="3">The sequence shown here is derived from an EMBL/GenBank/DDBJ whole genome shotgun (WGS) entry which is preliminary data.</text>
</comment>
<evidence type="ECO:0000313" key="4">
    <source>
        <dbReference type="Proteomes" id="UP000193218"/>
    </source>
</evidence>
<keyword evidence="4" id="KW-1185">Reference proteome</keyword>
<feature type="domain" description="CRAL-TRIO" evidence="2">
    <location>
        <begin position="101"/>
        <end position="281"/>
    </location>
</feature>
<dbReference type="InterPro" id="IPR001251">
    <property type="entry name" value="CRAL-TRIO_dom"/>
</dbReference>
<dbReference type="RefSeq" id="XP_021869259.1">
    <property type="nucleotide sequence ID" value="XM_022013966.1"/>
</dbReference>
<dbReference type="PANTHER" id="PTHR46590">
    <property type="entry name" value="PHOSPHATIDYLINOSITOL TRANSFER PROTEIN CSR1-RELATED"/>
    <property type="match status" value="1"/>
</dbReference>
<name>A0A1Y1UAI2_9TREE</name>
<dbReference type="PANTHER" id="PTHR46590:SF4">
    <property type="entry name" value="CRAL-TRIO DOMAIN-CONTAINING PROTEIN"/>
    <property type="match status" value="1"/>
</dbReference>
<organism evidence="3 4">
    <name type="scientific">Kockovaella imperatae</name>
    <dbReference type="NCBI Taxonomy" id="4999"/>
    <lineage>
        <taxon>Eukaryota</taxon>
        <taxon>Fungi</taxon>
        <taxon>Dikarya</taxon>
        <taxon>Basidiomycota</taxon>
        <taxon>Agaricomycotina</taxon>
        <taxon>Tremellomycetes</taxon>
        <taxon>Tremellales</taxon>
        <taxon>Cuniculitremaceae</taxon>
        <taxon>Kockovaella</taxon>
    </lineage>
</organism>
<dbReference type="AlphaFoldDB" id="A0A1Y1UAI2"/>
<dbReference type="GeneID" id="33555774"/>
<dbReference type="PROSITE" id="PS50191">
    <property type="entry name" value="CRAL_TRIO"/>
    <property type="match status" value="1"/>
</dbReference>
<dbReference type="Proteomes" id="UP000193218">
    <property type="component" value="Unassembled WGS sequence"/>
</dbReference>